<dbReference type="EMBL" id="PXWF02000302">
    <property type="protein sequence ID" value="PWF42084.1"/>
    <property type="molecule type" value="Genomic_DNA"/>
</dbReference>
<dbReference type="Proteomes" id="UP000241421">
    <property type="component" value="Unassembled WGS sequence"/>
</dbReference>
<evidence type="ECO:0000313" key="2">
    <source>
        <dbReference type="Proteomes" id="UP000241421"/>
    </source>
</evidence>
<proteinExistence type="predicted"/>
<comment type="caution">
    <text evidence="1">The sequence shown here is derived from an EMBL/GenBank/DDBJ whole genome shotgun (WGS) entry which is preliminary data.</text>
</comment>
<sequence>MRDGAARGERCMYITLCKPGAAIAADVAAFGWHTDGIDIVELSPTGDALGEGMGDYQIFPPSEVERVPAWKAVYDAVREMAPRGW</sequence>
<organism evidence="1 2">
    <name type="scientific">Massilia glaciei</name>
    <dbReference type="NCBI Taxonomy" id="1524097"/>
    <lineage>
        <taxon>Bacteria</taxon>
        <taxon>Pseudomonadati</taxon>
        <taxon>Pseudomonadota</taxon>
        <taxon>Betaproteobacteria</taxon>
        <taxon>Burkholderiales</taxon>
        <taxon>Oxalobacteraceae</taxon>
        <taxon>Telluria group</taxon>
        <taxon>Massilia</taxon>
    </lineage>
</organism>
<keyword evidence="2" id="KW-1185">Reference proteome</keyword>
<accession>A0A2U2HEM7</accession>
<gene>
    <name evidence="1" type="ORF">C7C56_023245</name>
</gene>
<dbReference type="OrthoDB" id="9783783at2"/>
<evidence type="ECO:0000313" key="1">
    <source>
        <dbReference type="EMBL" id="PWF42084.1"/>
    </source>
</evidence>
<name>A0A2U2HEM7_9BURK</name>
<protein>
    <submittedName>
        <fullName evidence="1">Uncharacterized protein</fullName>
    </submittedName>
</protein>
<dbReference type="AlphaFoldDB" id="A0A2U2HEM7"/>
<reference evidence="1 2" key="1">
    <citation type="submission" date="2018-04" db="EMBL/GenBank/DDBJ databases">
        <title>Massilia violaceinigra sp. nov., a novel purple-pigmented bacterium isolated from Tianshan glacier, Xinjiang, China.</title>
        <authorList>
            <person name="Wang H."/>
        </authorList>
    </citation>
    <scope>NUCLEOTIDE SEQUENCE [LARGE SCALE GENOMIC DNA]</scope>
    <source>
        <strain evidence="1 2">B448-2</strain>
    </source>
</reference>